<keyword evidence="4" id="KW-1133">Transmembrane helix</keyword>
<keyword evidence="2" id="KW-0812">Transmembrane</keyword>
<dbReference type="GO" id="GO:0043235">
    <property type="term" value="C:receptor complex"/>
    <property type="evidence" value="ECO:0007669"/>
    <property type="project" value="TreeGrafter"/>
</dbReference>
<dbReference type="PROSITE" id="PS01209">
    <property type="entry name" value="LDLRA_1"/>
    <property type="match status" value="1"/>
</dbReference>
<keyword evidence="3" id="KW-0677">Repeat</keyword>
<dbReference type="CDD" id="cd00112">
    <property type="entry name" value="LDLa"/>
    <property type="match status" value="6"/>
</dbReference>
<evidence type="ECO:0000256" key="7">
    <source>
        <dbReference type="ARBA" id="ARBA00023170"/>
    </source>
</evidence>
<dbReference type="Gene3D" id="4.10.400.10">
    <property type="entry name" value="Low-density Lipoprotein Receptor"/>
    <property type="match status" value="6"/>
</dbReference>
<dbReference type="SUPFAM" id="SSF57424">
    <property type="entry name" value="LDL receptor-like module"/>
    <property type="match status" value="6"/>
</dbReference>
<dbReference type="InterPro" id="IPR051221">
    <property type="entry name" value="LDLR-related"/>
</dbReference>
<feature type="domain" description="Ig-like" evidence="12">
    <location>
        <begin position="2182"/>
        <end position="2241"/>
    </location>
</feature>
<evidence type="ECO:0000256" key="2">
    <source>
        <dbReference type="ARBA" id="ARBA00022692"/>
    </source>
</evidence>
<evidence type="ECO:0000256" key="11">
    <source>
        <dbReference type="SAM" id="SignalP"/>
    </source>
</evidence>
<dbReference type="InterPro" id="IPR007110">
    <property type="entry name" value="Ig-like_dom"/>
</dbReference>
<feature type="domain" description="Fibronectin type-III" evidence="13">
    <location>
        <begin position="259"/>
        <end position="350"/>
    </location>
</feature>
<evidence type="ECO:0000256" key="9">
    <source>
        <dbReference type="PROSITE-ProRule" id="PRU00124"/>
    </source>
</evidence>
<sequence length="2261" mass="255698">MFLYFLLSCVILLVGIPVEAYEENYECFDPPTLNGDKNSFLHFDILDEENVQVSWRELWKETDWSLCFDEVQIVANLDREDEMAVLIMDPYIQKSLNVSVVPCIENTYVLKAIHEPTGEAVISLGKARPIVTIRSLSLLPTPSNGIQRSFQTDSDKIIYFINPKDIFVRGDCVTRRSFTLYTRLHGEGDWTPSVVEHSENEAEIYLYLELVSLTNIDKCRYYDVKLNVNEQGHEVEMDLDSIYPFGIKETKSLNDSIGAPDPPSVIKQIDSDTTSVKIAWDESNIACSTAFVLSFIDFVREDEKIPHGDGGTYLITDLEPCSKYEISIKTEFESTTSEKGTSFFLTTRPIISNIFELQYINISISKASEVQFSWDSSEYPCLKADDYNVHVSNAYSDDEDREYFSIQDGKLLSSGQMSFLAKGLKNCTDYTLAIASPELGDVVPVEKKFRTGGTKNKVLGIQVTNSTATTITLIWNEDPCAKGYQVSHSRIVIKHQEQKSGFDDEEEYFGEGSGIESSGFEADTYHDSDALSGSGWYNGEYQSTPGFDFKVGRMVFENTITIRTLEPCNKYFINVKGYYAESKLGNKDSDYGPSSIIEHEVLCPSSMKDYVSTTIKNVEELLAGNFLEQKTNPTPHDTSSDFFLEDEENVSSTIMPLISSNGLLEESTTNPEIASTTDIEIASTTLSYDMSTPFVETSTSYLDTTTTGEDTTSTTNEDITSQSMDSTTEIYDISTTESNTMNYFTDSTHGFMSTTQSLSTTMDDLMSTAQSLSTITDELMSTTQFLYTTTDELMSTTQSLSTTTDELMPTTQSLSTTTDELMSTTQSLSTTTDELMSTADDFMSTTESSTVTTDFFTSTTDTPSTTHMPTMSTDFTSTTIDASTTTTLDYQTTTTYVPTTILPLIPIQNVIYNISESNDKDFPLTLSIHWAQAKTVTSDLRLNKQMISSHDTTHNSETDYNTIHTNTEVDHCKEYSLDIVDNETGEIYWEDKAITPFNQNRPLDFKKFSMNESNGQVEWENKEHFINCLTGFAIIFNDKSRTEVPLNVTSISLIEKQPELSLCDHVDLKFIPMNHEQTYDNAEYSAKFQYIPKVKTEIYSITNHNMFIKFGNDIGCEPVKLSWTNLKSQDVLSSEVSMPQFEIKDLDSCTEYKILITSEKNSNVLFDQTIKSLVGEHAPMEDHEVNVLINNESIVISWMDQCQLEYVFETCLTPLDCSLMSNYKALTTNTTELTLNKLEPCRTYMYNIKTEGLLLYNGSFSTEPTSDIQVDSSFFDFQLSKDEISIKWTGIWPCIKEYRVQLLEDGDTNEKPIFSKDILSSSNMSFYLEISKDLTLINCNSYTFQISTILFDPSSLVLFSKSFKYSNGFFPPIQGLDYSRLGPDFLFEWKKPEYCGLKYYIAEILDQDLNVIYKSLNATESLHLNTSNMMPCSEFQLKLSYIGDGESDTESESSSLKFHTLHSEKIPINVKEDFNQIEFSIGPINGSGHCVDYYVLTLCRFDSGSCQEKTIRAESVIQSPSKIVIDGLSSKTSYLYQVTGFNQEGMKVFYDSDHQIDTKSFIKTANLRLLLAKENKIILELKSSLFKDHMDPEYSFIANCIEEKSDESFRQSIKSKPKLVFYDLPMASKFTCGGEVIYQNEVYSFHPPLEISTLEGIPSEPLNIASQNVTPTGASIKWSPPSITNGKIGEYLLTIRIICDSTELFGHCLNECFNLIEDKEYSSNTNSIVLKDLLPHREYSVKISARTTTRNEFSIWSKVYVFRTAPGNPFVPEIVSVKGVSSSKIIVDFDYPCLTSGITRFDVFVTKSITLKKKYHRTLKKRIEVGRKRFIVEGLEGGHNYDVQISARVENCYSKQCLKKSKKEEVFLECAYRCDDGTCINKKWDVRCDFIQDCIDGSDERNCSCNPPKHFQCTNGYCLESWKRCDGKADCNDMSDEAGCPGCLANQFQCRKSGKCIELSRTCDRKLDCPDGSDEHDCPYWKKSCWSDEFRCLDATCINSRFVCDGIWDCSGGEDERSCDKSSCSSSSEFTCKPRNLHFPHKESICIPLHKYCDGEKDCVDGSDESFGCECHRIGKFACSSGDECTERLRVCDGTINCKDGSDEHDCRRYDNSSFIPSTTASTTTTTTISSISSSLSNIRPLYDDYEFYDDLESANQIKETQDKVSGLNLRIYPEYQSMSIGSDVVIQCRDESDHRFEVFWTRPQKLPMPKNYQDNGKGRLEIYKLRREEAGVYECKSVNSLVPKGTLGVARAYVHMEYHP</sequence>
<feature type="region of interest" description="Disordered" evidence="10">
    <location>
        <begin position="699"/>
        <end position="719"/>
    </location>
</feature>
<dbReference type="SUPFAM" id="SSF58104">
    <property type="entry name" value="Methyl-accepting chemotaxis protein (MCP) signaling domain"/>
    <property type="match status" value="1"/>
</dbReference>
<evidence type="ECO:0000256" key="4">
    <source>
        <dbReference type="ARBA" id="ARBA00022989"/>
    </source>
</evidence>
<evidence type="ECO:0000259" key="12">
    <source>
        <dbReference type="PROSITE" id="PS50835"/>
    </source>
</evidence>
<evidence type="ECO:0000313" key="14">
    <source>
        <dbReference type="EMBL" id="CDW23853.1"/>
    </source>
</evidence>
<accession>A0A0K2TCY7</accession>
<dbReference type="InterPro" id="IPR003599">
    <property type="entry name" value="Ig_sub"/>
</dbReference>
<dbReference type="Pfam" id="PF00041">
    <property type="entry name" value="fn3"/>
    <property type="match status" value="1"/>
</dbReference>
<dbReference type="PRINTS" id="PR00261">
    <property type="entry name" value="LDLRECEPTOR"/>
</dbReference>
<proteinExistence type="predicted"/>
<keyword evidence="5" id="KW-0472">Membrane</keyword>
<dbReference type="Gene3D" id="2.60.40.10">
    <property type="entry name" value="Immunoglobulins"/>
    <property type="match status" value="2"/>
</dbReference>
<feature type="disulfide bond" evidence="9">
    <location>
        <begin position="2092"/>
        <end position="2107"/>
    </location>
</feature>
<keyword evidence="8" id="KW-0325">Glycoprotein</keyword>
<feature type="disulfide bond" evidence="9">
    <location>
        <begin position="1963"/>
        <end position="1978"/>
    </location>
</feature>
<dbReference type="Gene3D" id="1.20.5.300">
    <property type="match status" value="1"/>
</dbReference>
<dbReference type="GO" id="GO:0005886">
    <property type="term" value="C:plasma membrane"/>
    <property type="evidence" value="ECO:0007669"/>
    <property type="project" value="TreeGrafter"/>
</dbReference>
<dbReference type="CDD" id="cd00063">
    <property type="entry name" value="FN3"/>
    <property type="match status" value="2"/>
</dbReference>
<feature type="disulfide bond" evidence="9">
    <location>
        <begin position="1985"/>
        <end position="1997"/>
    </location>
</feature>
<evidence type="ECO:0000256" key="10">
    <source>
        <dbReference type="SAM" id="MobiDB-lite"/>
    </source>
</evidence>
<dbReference type="InterPro" id="IPR036116">
    <property type="entry name" value="FN3_sf"/>
</dbReference>
<dbReference type="OrthoDB" id="10020456at2759"/>
<reference evidence="14" key="1">
    <citation type="submission" date="2014-05" db="EMBL/GenBank/DDBJ databases">
        <authorList>
            <person name="Chronopoulou M."/>
        </authorList>
    </citation>
    <scope>NUCLEOTIDE SEQUENCE</scope>
    <source>
        <tissue evidence="14">Whole organism</tissue>
    </source>
</reference>
<dbReference type="SMART" id="SM00192">
    <property type="entry name" value="LDLa"/>
    <property type="match status" value="6"/>
</dbReference>
<comment type="caution">
    <text evidence="9">Lacks conserved residue(s) required for the propagation of feature annotation.</text>
</comment>
<feature type="signal peptide" evidence="11">
    <location>
        <begin position="1"/>
        <end position="20"/>
    </location>
</feature>
<evidence type="ECO:0000256" key="8">
    <source>
        <dbReference type="ARBA" id="ARBA00023180"/>
    </source>
</evidence>
<dbReference type="InterPro" id="IPR013783">
    <property type="entry name" value="Ig-like_fold"/>
</dbReference>
<organism evidence="14">
    <name type="scientific">Lepeophtheirus salmonis</name>
    <name type="common">Salmon louse</name>
    <name type="synonym">Caligus salmonis</name>
    <dbReference type="NCBI Taxonomy" id="72036"/>
    <lineage>
        <taxon>Eukaryota</taxon>
        <taxon>Metazoa</taxon>
        <taxon>Ecdysozoa</taxon>
        <taxon>Arthropoda</taxon>
        <taxon>Crustacea</taxon>
        <taxon>Multicrustacea</taxon>
        <taxon>Hexanauplia</taxon>
        <taxon>Copepoda</taxon>
        <taxon>Siphonostomatoida</taxon>
        <taxon>Caligidae</taxon>
        <taxon>Lepeophtheirus</taxon>
    </lineage>
</organism>
<feature type="domain" description="Fibronectin type-III" evidence="13">
    <location>
        <begin position="1660"/>
        <end position="1767"/>
    </location>
</feature>
<feature type="disulfide bond" evidence="9">
    <location>
        <begin position="1888"/>
        <end position="1903"/>
    </location>
</feature>
<dbReference type="EMBL" id="HACA01006492">
    <property type="protein sequence ID" value="CDW23853.1"/>
    <property type="molecule type" value="Transcribed_RNA"/>
</dbReference>
<feature type="disulfide bond" evidence="9">
    <location>
        <begin position="1925"/>
        <end position="1940"/>
    </location>
</feature>
<feature type="compositionally biased region" description="Low complexity" evidence="10">
    <location>
        <begin position="699"/>
        <end position="718"/>
    </location>
</feature>
<keyword evidence="6 9" id="KW-1015">Disulfide bond</keyword>
<name>A0A0K2TCY7_LEPSM</name>
<feature type="disulfide bond" evidence="9">
    <location>
        <begin position="2004"/>
        <end position="2019"/>
    </location>
</feature>
<keyword evidence="11" id="KW-0732">Signal</keyword>
<keyword evidence="7" id="KW-0675">Receptor</keyword>
<evidence type="ECO:0000256" key="1">
    <source>
        <dbReference type="ARBA" id="ARBA00004167"/>
    </source>
</evidence>
<dbReference type="GO" id="GO:0005041">
    <property type="term" value="F:low-density lipoprotein particle receptor activity"/>
    <property type="evidence" value="ECO:0007669"/>
    <property type="project" value="TreeGrafter"/>
</dbReference>
<dbReference type="InterPro" id="IPR003961">
    <property type="entry name" value="FN3_dom"/>
</dbReference>
<evidence type="ECO:0000259" key="13">
    <source>
        <dbReference type="PROSITE" id="PS50853"/>
    </source>
</evidence>
<dbReference type="InterPro" id="IPR036055">
    <property type="entry name" value="LDL_receptor-like_sf"/>
</dbReference>
<dbReference type="Pfam" id="PF00057">
    <property type="entry name" value="Ldl_recept_a"/>
    <property type="match status" value="4"/>
</dbReference>
<evidence type="ECO:0000256" key="3">
    <source>
        <dbReference type="ARBA" id="ARBA00022737"/>
    </source>
</evidence>
<dbReference type="PROSITE" id="PS50835">
    <property type="entry name" value="IG_LIKE"/>
    <property type="match status" value="1"/>
</dbReference>
<feature type="disulfide bond" evidence="9">
    <location>
        <begin position="1992"/>
        <end position="2010"/>
    </location>
</feature>
<evidence type="ECO:0000256" key="5">
    <source>
        <dbReference type="ARBA" id="ARBA00023136"/>
    </source>
</evidence>
<dbReference type="PANTHER" id="PTHR22722">
    <property type="entry name" value="LOW-DENSITY LIPOPROTEIN RECEPTOR-RELATED PROTEIN 2-RELATED"/>
    <property type="match status" value="1"/>
</dbReference>
<dbReference type="InterPro" id="IPR023415">
    <property type="entry name" value="LDLR_class-A_CS"/>
</dbReference>
<protein>
    <recommendedName>
        <fullName evidence="15">Sortilin-related receptor</fullName>
    </recommendedName>
</protein>
<dbReference type="SUPFAM" id="SSF48726">
    <property type="entry name" value="Immunoglobulin"/>
    <property type="match status" value="1"/>
</dbReference>
<feature type="disulfide bond" evidence="9">
    <location>
        <begin position="1913"/>
        <end position="1931"/>
    </location>
</feature>
<dbReference type="PANTHER" id="PTHR22722:SF5">
    <property type="entry name" value="LOW-DENSITY LIPOPROTEIN RECEPTOR-RELATED PROTEIN 1B"/>
    <property type="match status" value="1"/>
</dbReference>
<dbReference type="SMART" id="SM00408">
    <property type="entry name" value="IGc2"/>
    <property type="match status" value="1"/>
</dbReference>
<evidence type="ECO:0008006" key="15">
    <source>
        <dbReference type="Google" id="ProtNLM"/>
    </source>
</evidence>
<feature type="chain" id="PRO_5005487655" description="Sortilin-related receptor" evidence="11">
    <location>
        <begin position="21"/>
        <end position="2261"/>
    </location>
</feature>
<dbReference type="SMART" id="SM00060">
    <property type="entry name" value="FN3"/>
    <property type="match status" value="6"/>
</dbReference>
<dbReference type="SMART" id="SM00409">
    <property type="entry name" value="IG"/>
    <property type="match status" value="1"/>
</dbReference>
<evidence type="ECO:0000256" key="6">
    <source>
        <dbReference type="ARBA" id="ARBA00023157"/>
    </source>
</evidence>
<dbReference type="PROSITE" id="PS50068">
    <property type="entry name" value="LDLRA_2"/>
    <property type="match status" value="6"/>
</dbReference>
<dbReference type="SUPFAM" id="SSF49265">
    <property type="entry name" value="Fibronectin type III"/>
    <property type="match status" value="2"/>
</dbReference>
<dbReference type="InterPro" id="IPR002172">
    <property type="entry name" value="LDrepeatLR_classA_rpt"/>
</dbReference>
<dbReference type="InterPro" id="IPR003598">
    <property type="entry name" value="Ig_sub2"/>
</dbReference>
<comment type="subcellular location">
    <subcellularLocation>
        <location evidence="1">Membrane</location>
        <topology evidence="1">Single-pass membrane protein</topology>
    </subcellularLocation>
</comment>
<dbReference type="InterPro" id="IPR036179">
    <property type="entry name" value="Ig-like_dom_sf"/>
</dbReference>
<dbReference type="PROSITE" id="PS50853">
    <property type="entry name" value="FN3"/>
    <property type="match status" value="2"/>
</dbReference>